<evidence type="ECO:0000256" key="1">
    <source>
        <dbReference type="SAM" id="MobiDB-lite"/>
    </source>
</evidence>
<accession>A0A839DRT4</accession>
<gene>
    <name evidence="2" type="ORF">FHX42_001112</name>
</gene>
<dbReference type="Proteomes" id="UP000569329">
    <property type="component" value="Unassembled WGS sequence"/>
</dbReference>
<dbReference type="EMBL" id="JACGWZ010000001">
    <property type="protein sequence ID" value="MBA8823783.1"/>
    <property type="molecule type" value="Genomic_DNA"/>
</dbReference>
<feature type="region of interest" description="Disordered" evidence="1">
    <location>
        <begin position="88"/>
        <end position="114"/>
    </location>
</feature>
<keyword evidence="3" id="KW-1185">Reference proteome</keyword>
<evidence type="ECO:0000313" key="2">
    <source>
        <dbReference type="EMBL" id="MBA8823783.1"/>
    </source>
</evidence>
<evidence type="ECO:0000313" key="3">
    <source>
        <dbReference type="Proteomes" id="UP000569329"/>
    </source>
</evidence>
<name>A0A839DRT4_9PSEU</name>
<reference evidence="2 3" key="1">
    <citation type="submission" date="2020-07" db="EMBL/GenBank/DDBJ databases">
        <title>Sequencing the genomes of 1000 actinobacteria strains.</title>
        <authorList>
            <person name="Klenk H.-P."/>
        </authorList>
    </citation>
    <scope>NUCLEOTIDE SEQUENCE [LARGE SCALE GENOMIC DNA]</scope>
    <source>
        <strain evidence="2 3">DSM 45975</strain>
    </source>
</reference>
<comment type="caution">
    <text evidence="2">The sequence shown here is derived from an EMBL/GenBank/DDBJ whole genome shotgun (WGS) entry which is preliminary data.</text>
</comment>
<organism evidence="2 3">
    <name type="scientific">Halosaccharopolyspora lacisalsi</name>
    <dbReference type="NCBI Taxonomy" id="1000566"/>
    <lineage>
        <taxon>Bacteria</taxon>
        <taxon>Bacillati</taxon>
        <taxon>Actinomycetota</taxon>
        <taxon>Actinomycetes</taxon>
        <taxon>Pseudonocardiales</taxon>
        <taxon>Pseudonocardiaceae</taxon>
        <taxon>Halosaccharopolyspora</taxon>
    </lineage>
</organism>
<protein>
    <submittedName>
        <fullName evidence="2">Uncharacterized protein</fullName>
    </submittedName>
</protein>
<dbReference type="AlphaFoldDB" id="A0A839DRT4"/>
<proteinExistence type="predicted"/>
<dbReference type="RefSeq" id="WP_182543034.1">
    <property type="nucleotide sequence ID" value="NZ_JACGWZ010000001.1"/>
</dbReference>
<sequence>MSNPPVFDAFLYRALRKVARSEIGAAGATGTLRHRTDELSSRLISALFMLRRDGYVQLAHHTTSTDEWVPAELTLAGTQLLGQWMRTHTPSRAERSTAVTTSPPRRPQLRVVSH</sequence>